<organism evidence="2">
    <name type="scientific">marine sediment metagenome</name>
    <dbReference type="NCBI Taxonomy" id="412755"/>
    <lineage>
        <taxon>unclassified sequences</taxon>
        <taxon>metagenomes</taxon>
        <taxon>ecological metagenomes</taxon>
    </lineage>
</organism>
<name>X1RT80_9ZZZZ</name>
<comment type="caution">
    <text evidence="2">The sequence shown here is derived from an EMBL/GenBank/DDBJ whole genome shotgun (WGS) entry which is preliminary data.</text>
</comment>
<evidence type="ECO:0000313" key="2">
    <source>
        <dbReference type="EMBL" id="GAI58709.1"/>
    </source>
</evidence>
<keyword evidence="1" id="KW-1133">Transmembrane helix</keyword>
<dbReference type="EMBL" id="BARV01035749">
    <property type="protein sequence ID" value="GAI58709.1"/>
    <property type="molecule type" value="Genomic_DNA"/>
</dbReference>
<protein>
    <submittedName>
        <fullName evidence="2">Uncharacterized protein</fullName>
    </submittedName>
</protein>
<dbReference type="AlphaFoldDB" id="X1RT80"/>
<reference evidence="2" key="1">
    <citation type="journal article" date="2014" name="Front. Microbiol.">
        <title>High frequency of phylogenetically diverse reductive dehalogenase-homologous genes in deep subseafloor sedimentary metagenomes.</title>
        <authorList>
            <person name="Kawai M."/>
            <person name="Futagami T."/>
            <person name="Toyoda A."/>
            <person name="Takaki Y."/>
            <person name="Nishi S."/>
            <person name="Hori S."/>
            <person name="Arai W."/>
            <person name="Tsubouchi T."/>
            <person name="Morono Y."/>
            <person name="Uchiyama I."/>
            <person name="Ito T."/>
            <person name="Fujiyama A."/>
            <person name="Inagaki F."/>
            <person name="Takami H."/>
        </authorList>
    </citation>
    <scope>NUCLEOTIDE SEQUENCE</scope>
    <source>
        <strain evidence="2">Expedition CK06-06</strain>
    </source>
</reference>
<accession>X1RT80</accession>
<evidence type="ECO:0000256" key="1">
    <source>
        <dbReference type="SAM" id="Phobius"/>
    </source>
</evidence>
<sequence length="141" mass="15672">MALDIGSLVASGLLSIIVTAVTIFIAMKKVIAPGLIALFEEKYEVAEKAIKSGYSAMGVKSVQIKKEKAMTKRIGEVVLEEYPEILAVAEQISPDLVEMIEEDPETALKLVDRYLPLLKKFFPDLLKGYTLDEETKTVFQY</sequence>
<keyword evidence="1" id="KW-0472">Membrane</keyword>
<keyword evidence="1" id="KW-0812">Transmembrane</keyword>
<proteinExistence type="predicted"/>
<gene>
    <name evidence="2" type="ORF">S06H3_55723</name>
</gene>
<feature type="transmembrane region" description="Helical" evidence="1">
    <location>
        <begin position="6"/>
        <end position="26"/>
    </location>
</feature>